<name>A0ABV9NQS9_9BACI</name>
<accession>A0ABV9NQS9</accession>
<gene>
    <name evidence="1" type="ORF">ACFO4L_03215</name>
</gene>
<evidence type="ECO:0000313" key="2">
    <source>
        <dbReference type="Proteomes" id="UP001595896"/>
    </source>
</evidence>
<reference evidence="2" key="1">
    <citation type="journal article" date="2019" name="Int. J. Syst. Evol. Microbiol.">
        <title>The Global Catalogue of Microorganisms (GCM) 10K type strain sequencing project: providing services to taxonomists for standard genome sequencing and annotation.</title>
        <authorList>
            <consortium name="The Broad Institute Genomics Platform"/>
            <consortium name="The Broad Institute Genome Sequencing Center for Infectious Disease"/>
            <person name="Wu L."/>
            <person name="Ma J."/>
        </authorList>
    </citation>
    <scope>NUCLEOTIDE SEQUENCE [LARGE SCALE GENOMIC DNA]</scope>
    <source>
        <strain evidence="2">JCM 12165</strain>
    </source>
</reference>
<evidence type="ECO:0008006" key="3">
    <source>
        <dbReference type="Google" id="ProtNLM"/>
    </source>
</evidence>
<evidence type="ECO:0000313" key="1">
    <source>
        <dbReference type="EMBL" id="MFC4735587.1"/>
    </source>
</evidence>
<dbReference type="RefSeq" id="WP_377908211.1">
    <property type="nucleotide sequence ID" value="NZ_JBHSGK010000003.1"/>
</dbReference>
<organism evidence="1 2">
    <name type="scientific">Bacillus daqingensis</name>
    <dbReference type="NCBI Taxonomy" id="872396"/>
    <lineage>
        <taxon>Bacteria</taxon>
        <taxon>Bacillati</taxon>
        <taxon>Bacillota</taxon>
        <taxon>Bacilli</taxon>
        <taxon>Bacillales</taxon>
        <taxon>Bacillaceae</taxon>
        <taxon>Bacillus</taxon>
    </lineage>
</organism>
<dbReference type="Proteomes" id="UP001595896">
    <property type="component" value="Unassembled WGS sequence"/>
</dbReference>
<dbReference type="EMBL" id="JBHSGK010000003">
    <property type="protein sequence ID" value="MFC4735587.1"/>
    <property type="molecule type" value="Genomic_DNA"/>
</dbReference>
<sequence>MDMLHILQNRISAESGWTSAFRLEPGSIIAGRVTAIYPGNTAKLLVNGTMMTAALKTGVEKNRHYWFRVETSDSIPILKIVRESGTQAQPEKMLPQLNMAASKPNIETVRMLHRQGFPLTGSHIEAVTNIKARETIPPVKLEEALSLLHARGAAVRQDTIQSALALSDTDKLGAMLRTSAEAVPPGREGEFPFLRAAASRTLVSHPAMVERFVNESLVQEGRNRELLLHVLFGKDKPNAAAWPAAVREIVHATAQMKGVEHASGAVQIKLTERTLPLFSARSEIPQIRSDMQAAALIQSSLSRSLLLEHALLFPKKEPGTGVQPGSSIELGRIRLELSLLQAAVPQAAGTAEAAARILSGLQLVSQEQLQVPSMMSAIQFPIDQTGLHIQWSGRRTHDGSLDQNHCRMLFYLQMEHFGEITVDVQIQNRIVSIAVYSRHPEPADLKEHWYKKLAAAMQEKQYSLSGVAWRQETDQQIKTPSAKAVLHTGKVDVRI</sequence>
<protein>
    <recommendedName>
        <fullName evidence="3">Flagellar hook-length control protein FliK</fullName>
    </recommendedName>
</protein>
<comment type="caution">
    <text evidence="1">The sequence shown here is derived from an EMBL/GenBank/DDBJ whole genome shotgun (WGS) entry which is preliminary data.</text>
</comment>
<keyword evidence="2" id="KW-1185">Reference proteome</keyword>
<proteinExistence type="predicted"/>